<evidence type="ECO:0000259" key="14">
    <source>
        <dbReference type="PROSITE" id="PS50011"/>
    </source>
</evidence>
<dbReference type="InterPro" id="IPR017441">
    <property type="entry name" value="Protein_kinase_ATP_BS"/>
</dbReference>
<dbReference type="CDD" id="cd07829">
    <property type="entry name" value="STKc_CDK_like"/>
    <property type="match status" value="1"/>
</dbReference>
<comment type="catalytic activity">
    <reaction evidence="9">
        <text>L-threonyl-[protein] + ATP = O-phospho-L-threonyl-[protein] + ADP + H(+)</text>
        <dbReference type="Rhea" id="RHEA:46608"/>
        <dbReference type="Rhea" id="RHEA-COMP:11060"/>
        <dbReference type="Rhea" id="RHEA-COMP:11605"/>
        <dbReference type="ChEBI" id="CHEBI:15378"/>
        <dbReference type="ChEBI" id="CHEBI:30013"/>
        <dbReference type="ChEBI" id="CHEBI:30616"/>
        <dbReference type="ChEBI" id="CHEBI:61977"/>
        <dbReference type="ChEBI" id="CHEBI:456216"/>
        <dbReference type="EC" id="2.7.11.22"/>
    </reaction>
</comment>
<dbReference type="InterPro" id="IPR011009">
    <property type="entry name" value="Kinase-like_dom_sf"/>
</dbReference>
<evidence type="ECO:0000256" key="10">
    <source>
        <dbReference type="ARBA" id="ARBA00048367"/>
    </source>
</evidence>
<evidence type="ECO:0000256" key="5">
    <source>
        <dbReference type="ARBA" id="ARBA00022679"/>
    </source>
</evidence>
<dbReference type="GO" id="GO:0030332">
    <property type="term" value="F:cyclin binding"/>
    <property type="evidence" value="ECO:0007669"/>
    <property type="project" value="TreeGrafter"/>
</dbReference>
<dbReference type="GO" id="GO:0051445">
    <property type="term" value="P:regulation of meiotic cell cycle"/>
    <property type="evidence" value="ECO:0007669"/>
    <property type="project" value="TreeGrafter"/>
</dbReference>
<dbReference type="InterPro" id="IPR008271">
    <property type="entry name" value="Ser/Thr_kinase_AS"/>
</dbReference>
<dbReference type="GO" id="GO:0000307">
    <property type="term" value="C:cyclin-dependent protein kinase holoenzyme complex"/>
    <property type="evidence" value="ECO:0007669"/>
    <property type="project" value="TreeGrafter"/>
</dbReference>
<feature type="domain" description="Protein kinase" evidence="14">
    <location>
        <begin position="90"/>
        <end position="379"/>
    </location>
</feature>
<evidence type="ECO:0000313" key="16">
    <source>
        <dbReference type="Proteomes" id="UP000077202"/>
    </source>
</evidence>
<dbReference type="EMBL" id="LVLJ01002403">
    <property type="protein sequence ID" value="OAE25176.1"/>
    <property type="molecule type" value="Genomic_DNA"/>
</dbReference>
<evidence type="ECO:0000256" key="11">
    <source>
        <dbReference type="PROSITE-ProRule" id="PRU10141"/>
    </source>
</evidence>
<evidence type="ECO:0000256" key="4">
    <source>
        <dbReference type="ARBA" id="ARBA00022553"/>
    </source>
</evidence>
<dbReference type="SUPFAM" id="SSF56112">
    <property type="entry name" value="Protein kinase-like (PK-like)"/>
    <property type="match status" value="1"/>
</dbReference>
<keyword evidence="6 11" id="KW-0547">Nucleotide-binding</keyword>
<dbReference type="InterPro" id="IPR000719">
    <property type="entry name" value="Prot_kinase_dom"/>
</dbReference>
<evidence type="ECO:0000256" key="6">
    <source>
        <dbReference type="ARBA" id="ARBA00022741"/>
    </source>
</evidence>
<evidence type="ECO:0000313" key="15">
    <source>
        <dbReference type="EMBL" id="OAE25176.1"/>
    </source>
</evidence>
<dbReference type="GO" id="GO:0005524">
    <property type="term" value="F:ATP binding"/>
    <property type="evidence" value="ECO:0007669"/>
    <property type="project" value="UniProtKB-UniRule"/>
</dbReference>
<proteinExistence type="inferred from homology"/>
<dbReference type="PROSITE" id="PS00107">
    <property type="entry name" value="PROTEIN_KINASE_ATP"/>
    <property type="match status" value="1"/>
</dbReference>
<comment type="similarity">
    <text evidence="1">Belongs to the protein kinase superfamily. CMGC Ser/Thr protein kinase family. CDC2/CDKX subfamily.</text>
</comment>
<comment type="catalytic activity">
    <reaction evidence="10">
        <text>L-seryl-[protein] + ATP = O-phospho-L-seryl-[protein] + ADP + H(+)</text>
        <dbReference type="Rhea" id="RHEA:17989"/>
        <dbReference type="Rhea" id="RHEA-COMP:9863"/>
        <dbReference type="Rhea" id="RHEA-COMP:11604"/>
        <dbReference type="ChEBI" id="CHEBI:15378"/>
        <dbReference type="ChEBI" id="CHEBI:29999"/>
        <dbReference type="ChEBI" id="CHEBI:30616"/>
        <dbReference type="ChEBI" id="CHEBI:83421"/>
        <dbReference type="ChEBI" id="CHEBI:456216"/>
        <dbReference type="EC" id="2.7.11.22"/>
    </reaction>
</comment>
<dbReference type="PANTHER" id="PTHR24056">
    <property type="entry name" value="CELL DIVISION PROTEIN KINASE"/>
    <property type="match status" value="1"/>
</dbReference>
<feature type="binding site" evidence="11">
    <location>
        <position position="129"/>
    </location>
    <ligand>
        <name>ATP</name>
        <dbReference type="ChEBI" id="CHEBI:30616"/>
    </ligand>
</feature>
<keyword evidence="4" id="KW-0597">Phosphoprotein</keyword>
<dbReference type="PANTHER" id="PTHR24056:SF548">
    <property type="entry name" value="CYCLIN-DEPENDENT KINASE A-1"/>
    <property type="match status" value="1"/>
</dbReference>
<dbReference type="Gene3D" id="3.30.200.20">
    <property type="entry name" value="Phosphorylase Kinase, domain 1"/>
    <property type="match status" value="1"/>
</dbReference>
<feature type="region of interest" description="Disordered" evidence="13">
    <location>
        <begin position="1"/>
        <end position="26"/>
    </location>
</feature>
<keyword evidence="3 12" id="KW-0723">Serine/threonine-protein kinase</keyword>
<evidence type="ECO:0000256" key="8">
    <source>
        <dbReference type="ARBA" id="ARBA00022840"/>
    </source>
</evidence>
<comment type="caution">
    <text evidence="15">The sequence shown here is derived from an EMBL/GenBank/DDBJ whole genome shotgun (WGS) entry which is preliminary data.</text>
</comment>
<evidence type="ECO:0000256" key="3">
    <source>
        <dbReference type="ARBA" id="ARBA00022527"/>
    </source>
</evidence>
<evidence type="ECO:0000256" key="12">
    <source>
        <dbReference type="RuleBase" id="RU000304"/>
    </source>
</evidence>
<dbReference type="AlphaFoldDB" id="A0A176VZ56"/>
<protein>
    <recommendedName>
        <fullName evidence="2">cyclin-dependent kinase</fullName>
        <ecNumber evidence="2">2.7.11.22</ecNumber>
    </recommendedName>
</protein>
<evidence type="ECO:0000256" key="2">
    <source>
        <dbReference type="ARBA" id="ARBA00012425"/>
    </source>
</evidence>
<dbReference type="GO" id="GO:0000082">
    <property type="term" value="P:G1/S transition of mitotic cell cycle"/>
    <property type="evidence" value="ECO:0007669"/>
    <property type="project" value="TreeGrafter"/>
</dbReference>
<feature type="compositionally biased region" description="Acidic residues" evidence="13">
    <location>
        <begin position="393"/>
        <end position="410"/>
    </location>
</feature>
<dbReference type="GO" id="GO:0010389">
    <property type="term" value="P:regulation of G2/M transition of mitotic cell cycle"/>
    <property type="evidence" value="ECO:0007669"/>
    <property type="project" value="TreeGrafter"/>
</dbReference>
<dbReference type="FunFam" id="1.10.510.10:FF:000574">
    <property type="entry name" value="Cell division related protein kinase 2"/>
    <property type="match status" value="1"/>
</dbReference>
<dbReference type="Pfam" id="PF00069">
    <property type="entry name" value="Pkinase"/>
    <property type="match status" value="1"/>
</dbReference>
<dbReference type="EC" id="2.7.11.22" evidence="2"/>
<keyword evidence="16" id="KW-1185">Reference proteome</keyword>
<evidence type="ECO:0000256" key="13">
    <source>
        <dbReference type="SAM" id="MobiDB-lite"/>
    </source>
</evidence>
<feature type="region of interest" description="Disordered" evidence="13">
    <location>
        <begin position="390"/>
        <end position="425"/>
    </location>
</feature>
<dbReference type="GO" id="GO:0007165">
    <property type="term" value="P:signal transduction"/>
    <property type="evidence" value="ECO:0007669"/>
    <property type="project" value="TreeGrafter"/>
</dbReference>
<keyword evidence="5" id="KW-0808">Transferase</keyword>
<accession>A0A176VZ56</accession>
<dbReference type="GO" id="GO:0004693">
    <property type="term" value="F:cyclin-dependent protein serine/threonine kinase activity"/>
    <property type="evidence" value="ECO:0007669"/>
    <property type="project" value="UniProtKB-EC"/>
</dbReference>
<evidence type="ECO:0000256" key="1">
    <source>
        <dbReference type="ARBA" id="ARBA00006485"/>
    </source>
</evidence>
<dbReference type="PROSITE" id="PS50011">
    <property type="entry name" value="PROTEIN_KINASE_DOM"/>
    <property type="match status" value="1"/>
</dbReference>
<dbReference type="PROSITE" id="PS00108">
    <property type="entry name" value="PROTEIN_KINASE_ST"/>
    <property type="match status" value="1"/>
</dbReference>
<organism evidence="15 16">
    <name type="scientific">Marchantia polymorpha subsp. ruderalis</name>
    <dbReference type="NCBI Taxonomy" id="1480154"/>
    <lineage>
        <taxon>Eukaryota</taxon>
        <taxon>Viridiplantae</taxon>
        <taxon>Streptophyta</taxon>
        <taxon>Embryophyta</taxon>
        <taxon>Marchantiophyta</taxon>
        <taxon>Marchantiopsida</taxon>
        <taxon>Marchantiidae</taxon>
        <taxon>Marchantiales</taxon>
        <taxon>Marchantiaceae</taxon>
        <taxon>Marchantia</taxon>
    </lineage>
</organism>
<keyword evidence="8 11" id="KW-0067">ATP-binding</keyword>
<dbReference type="SMART" id="SM00220">
    <property type="entry name" value="S_TKc"/>
    <property type="match status" value="1"/>
</dbReference>
<dbReference type="InterPro" id="IPR050108">
    <property type="entry name" value="CDK"/>
</dbReference>
<dbReference type="GO" id="GO:0005634">
    <property type="term" value="C:nucleus"/>
    <property type="evidence" value="ECO:0007669"/>
    <property type="project" value="TreeGrafter"/>
</dbReference>
<dbReference type="GO" id="GO:0010468">
    <property type="term" value="P:regulation of gene expression"/>
    <property type="evidence" value="ECO:0007669"/>
    <property type="project" value="TreeGrafter"/>
</dbReference>
<keyword evidence="7" id="KW-0418">Kinase</keyword>
<reference evidence="15" key="1">
    <citation type="submission" date="2016-03" db="EMBL/GenBank/DDBJ databases">
        <title>Mechanisms controlling the formation of the plant cell surface in tip-growing cells are functionally conserved among land plants.</title>
        <authorList>
            <person name="Honkanen S."/>
            <person name="Jones V.A."/>
            <person name="Morieri G."/>
            <person name="Champion C."/>
            <person name="Hetherington A.J."/>
            <person name="Kelly S."/>
            <person name="Saint-Marcoux D."/>
            <person name="Proust H."/>
            <person name="Prescott H."/>
            <person name="Dolan L."/>
        </authorList>
    </citation>
    <scope>NUCLEOTIDE SEQUENCE [LARGE SCALE GENOMIC DNA]</scope>
    <source>
        <tissue evidence="15">Whole gametophyte</tissue>
    </source>
</reference>
<gene>
    <name evidence="15" type="ORF">AXG93_3217s1940</name>
</gene>
<dbReference type="Gene3D" id="1.10.510.10">
    <property type="entry name" value="Transferase(Phosphotransferase) domain 1"/>
    <property type="match status" value="1"/>
</dbReference>
<name>A0A176VZ56_MARPO</name>
<sequence>MELSVESSTEGSVDDSEDSKKLVQSKQMSFSRRGELRYHWPHCTAEAQLADLQRLLKSGDKVALLVAAVIFPFARVMDGVIAGGFLKEKYHKVEKVGEGRFGVVYKALNTRTKELVAMKRIRGEMLPAKSGMPSFVMRELSALQGLKHSNVVPLYDVFYRENQLYLIFEYMDCDLAGYMKTHFNYLTPLEIKLFMYQILLGISYCHQHNVMHRDLKPQNLLIDKSTLKLKIADFGLSRHYHFPANKNTLKAFSHEVVSLWYRPPEILLGTTDYSTRIDIWSAGCIFAEMALGRPLFQAMSEIEQIMKIFYIMGTPNELSWPGVNSLTDFRPNFPQWRGQRLEVEVTRFDPDAIDLLYRMLNMDPNFRITAKEALNHEYFHDLNFADFEHPHEDTEENDDLSGDENNEVSDNEDRRLAATKKHAFP</sequence>
<feature type="compositionally biased region" description="Polar residues" evidence="13">
    <location>
        <begin position="1"/>
        <end position="11"/>
    </location>
</feature>
<dbReference type="GO" id="GO:0005737">
    <property type="term" value="C:cytoplasm"/>
    <property type="evidence" value="ECO:0007669"/>
    <property type="project" value="TreeGrafter"/>
</dbReference>
<evidence type="ECO:0000256" key="7">
    <source>
        <dbReference type="ARBA" id="ARBA00022777"/>
    </source>
</evidence>
<dbReference type="Proteomes" id="UP000077202">
    <property type="component" value="Unassembled WGS sequence"/>
</dbReference>
<evidence type="ECO:0000256" key="9">
    <source>
        <dbReference type="ARBA" id="ARBA00047811"/>
    </source>
</evidence>